<dbReference type="Pfam" id="PF01759">
    <property type="entry name" value="NTR"/>
    <property type="match status" value="1"/>
</dbReference>
<protein>
    <recommendedName>
        <fullName evidence="6">NTR domain-containing protein</fullName>
    </recommendedName>
</protein>
<dbReference type="Gene3D" id="2.60.120.830">
    <property type="match status" value="1"/>
</dbReference>
<keyword evidence="5" id="KW-0732">Signal</keyword>
<dbReference type="PRINTS" id="PR01857">
    <property type="entry name" value="ADAMTSFAMILY"/>
</dbReference>
<dbReference type="OrthoDB" id="5984913at2759"/>
<dbReference type="InterPro" id="IPR018933">
    <property type="entry name" value="Netrin_module_non-TIMP"/>
</dbReference>
<feature type="chain" id="PRO_5034522952" description="NTR domain-containing protein" evidence="5">
    <location>
        <begin position="21"/>
        <end position="472"/>
    </location>
</feature>
<dbReference type="InterPro" id="IPR010294">
    <property type="entry name" value="ADAMTS_spacer1"/>
</dbReference>
<dbReference type="Pfam" id="PF00090">
    <property type="entry name" value="TSP_1"/>
    <property type="match status" value="1"/>
</dbReference>
<dbReference type="PROSITE" id="PS50092">
    <property type="entry name" value="TSP1"/>
    <property type="match status" value="1"/>
</dbReference>
<reference evidence="7" key="1">
    <citation type="submission" date="2025-08" db="UniProtKB">
        <authorList>
            <consortium name="Ensembl"/>
        </authorList>
    </citation>
    <scope>IDENTIFICATION</scope>
</reference>
<comment type="subcellular location">
    <subcellularLocation>
        <location evidence="1">Secreted</location>
    </subcellularLocation>
</comment>
<dbReference type="InterPro" id="IPR000884">
    <property type="entry name" value="TSP1_rpt"/>
</dbReference>
<dbReference type="Pfam" id="PF19236">
    <property type="entry name" value="ADAMTS_CR_3"/>
    <property type="match status" value="1"/>
</dbReference>
<dbReference type="GO" id="GO:0006508">
    <property type="term" value="P:proteolysis"/>
    <property type="evidence" value="ECO:0007669"/>
    <property type="project" value="TreeGrafter"/>
</dbReference>
<dbReference type="PANTHER" id="PTHR13723:SF173">
    <property type="entry name" value="ADAMTS-LIKE PROTEIN 5"/>
    <property type="match status" value="1"/>
</dbReference>
<evidence type="ECO:0000256" key="5">
    <source>
        <dbReference type="SAM" id="SignalP"/>
    </source>
</evidence>
<dbReference type="GeneTree" id="ENSGT00940000160456"/>
<accession>A0A8C5LZC8</accession>
<dbReference type="InterPro" id="IPR013273">
    <property type="entry name" value="ADAMTS/ADAMTS-like"/>
</dbReference>
<dbReference type="GO" id="GO:0004222">
    <property type="term" value="F:metalloendopeptidase activity"/>
    <property type="evidence" value="ECO:0007669"/>
    <property type="project" value="TreeGrafter"/>
</dbReference>
<feature type="signal peptide" evidence="5">
    <location>
        <begin position="1"/>
        <end position="20"/>
    </location>
</feature>
<dbReference type="AlphaFoldDB" id="A0A8C5LZC8"/>
<evidence type="ECO:0000313" key="7">
    <source>
        <dbReference type="Ensembl" id="ENSLLEP00000004390.1"/>
    </source>
</evidence>
<dbReference type="SUPFAM" id="SSF82895">
    <property type="entry name" value="TSP-1 type 1 repeat"/>
    <property type="match status" value="1"/>
</dbReference>
<organism evidence="7 8">
    <name type="scientific">Leptobrachium leishanense</name>
    <name type="common">Leishan spiny toad</name>
    <dbReference type="NCBI Taxonomy" id="445787"/>
    <lineage>
        <taxon>Eukaryota</taxon>
        <taxon>Metazoa</taxon>
        <taxon>Chordata</taxon>
        <taxon>Craniata</taxon>
        <taxon>Vertebrata</taxon>
        <taxon>Euteleostomi</taxon>
        <taxon>Amphibia</taxon>
        <taxon>Batrachia</taxon>
        <taxon>Anura</taxon>
        <taxon>Pelobatoidea</taxon>
        <taxon>Megophryidae</taxon>
        <taxon>Leptobrachium</taxon>
    </lineage>
</organism>
<dbReference type="FunFam" id="2.60.120.830:FF:000001">
    <property type="entry name" value="A disintegrin and metalloproteinase with thrombospondin motifs 1"/>
    <property type="match status" value="1"/>
</dbReference>
<dbReference type="SMART" id="SM00643">
    <property type="entry name" value="C345C"/>
    <property type="match status" value="1"/>
</dbReference>
<feature type="domain" description="NTR" evidence="6">
    <location>
        <begin position="349"/>
        <end position="468"/>
    </location>
</feature>
<dbReference type="Gene3D" id="2.20.100.10">
    <property type="entry name" value="Thrombospondin type-1 (TSP1) repeat"/>
    <property type="match status" value="1"/>
</dbReference>
<evidence type="ECO:0000256" key="1">
    <source>
        <dbReference type="ARBA" id="ARBA00004613"/>
    </source>
</evidence>
<name>A0A8C5LZC8_9ANUR</name>
<feature type="disulfide bond" evidence="4">
    <location>
        <begin position="51"/>
        <end position="59"/>
    </location>
</feature>
<dbReference type="InterPro" id="IPR045371">
    <property type="entry name" value="ADAMTS_CR_3"/>
</dbReference>
<dbReference type="SUPFAM" id="SSF50242">
    <property type="entry name" value="TIMP-like"/>
    <property type="match status" value="1"/>
</dbReference>
<evidence type="ECO:0000256" key="4">
    <source>
        <dbReference type="PIRSR" id="PIRSR613273-3"/>
    </source>
</evidence>
<dbReference type="GO" id="GO:0005576">
    <property type="term" value="C:extracellular region"/>
    <property type="evidence" value="ECO:0007669"/>
    <property type="project" value="UniProtKB-SubCell"/>
</dbReference>
<dbReference type="Gene3D" id="2.40.50.120">
    <property type="match status" value="1"/>
</dbReference>
<dbReference type="Ensembl" id="ENSLLET00000004590.1">
    <property type="protein sequence ID" value="ENSLLEP00000004390.1"/>
    <property type="gene ID" value="ENSLLEG00000002829.1"/>
</dbReference>
<dbReference type="SMART" id="SM00209">
    <property type="entry name" value="TSP1"/>
    <property type="match status" value="1"/>
</dbReference>
<dbReference type="PANTHER" id="PTHR13723">
    <property type="entry name" value="ADAMTS A DISINTEGRIN AND METALLOPROTEASE WITH THROMBOSPONDIN MOTIFS PROTEASE"/>
    <property type="match status" value="1"/>
</dbReference>
<dbReference type="InterPro" id="IPR050439">
    <property type="entry name" value="ADAMTS_ADAMTS-like"/>
</dbReference>
<dbReference type="GO" id="GO:0030198">
    <property type="term" value="P:extracellular matrix organization"/>
    <property type="evidence" value="ECO:0007669"/>
    <property type="project" value="InterPro"/>
</dbReference>
<dbReference type="GO" id="GO:0031012">
    <property type="term" value="C:extracellular matrix"/>
    <property type="evidence" value="ECO:0007669"/>
    <property type="project" value="TreeGrafter"/>
</dbReference>
<evidence type="ECO:0000256" key="2">
    <source>
        <dbReference type="ARBA" id="ARBA00022525"/>
    </source>
</evidence>
<dbReference type="InterPro" id="IPR036383">
    <property type="entry name" value="TSP1_rpt_sf"/>
</dbReference>
<reference evidence="7" key="2">
    <citation type="submission" date="2025-09" db="UniProtKB">
        <authorList>
            <consortium name="Ensembl"/>
        </authorList>
    </citation>
    <scope>IDENTIFICATION</scope>
</reference>
<sequence>MKDRVNGLAVIGVLATICVTSEVQGPRSSWSSWTSCSSTCGDGASFRARSCLFATKGGCLGKQRQYKMCHIGTCPEDAIPFRSMQCALYNFKSMLGSQQGYQWVPFYGAPSVCDLTCLAVGHHFYYNFGRVLDGTRCGPHSVGTCINGRCLNEGCDGILGSDVTTDSCGTCGGRNESCIFIQRIFYDPFPSAGFFGYKNVIRIPAGATQMKVTDWSRNLLALMRSNGHYVINGNWAVSWPGVYQVAGAVFHYNRTESNHEVLEAIGPTTEDLYIMVLFQEYNPGIEYEFWVPKETTYSNPRSLDDQSVMNQKDMAPDPLVQTAPNSQMKIRKEHGELRETTTTPRTGVCRRCTKPRGRSSRIKNYCQSDFVIRAKILSRRLMGQETRYEIQLKYVYKNKFPMVHREYIWVSNICDCPELKEQKEYVLMATRHVNYEQTLNRILLSVNSYVKPWSPYEDQQLWSTNRHCVFLP</sequence>
<keyword evidence="3 4" id="KW-1015">Disulfide bond</keyword>
<dbReference type="Pfam" id="PF05986">
    <property type="entry name" value="ADAMTS_spacer1"/>
    <property type="match status" value="1"/>
</dbReference>
<evidence type="ECO:0000313" key="8">
    <source>
        <dbReference type="Proteomes" id="UP000694569"/>
    </source>
</evidence>
<dbReference type="Proteomes" id="UP000694569">
    <property type="component" value="Unplaced"/>
</dbReference>
<proteinExistence type="predicted"/>
<dbReference type="InterPro" id="IPR001134">
    <property type="entry name" value="Netrin_domain"/>
</dbReference>
<dbReference type="PROSITE" id="PS50189">
    <property type="entry name" value="NTR"/>
    <property type="match status" value="1"/>
</dbReference>
<dbReference type="InterPro" id="IPR008993">
    <property type="entry name" value="TIMP-like_OB-fold"/>
</dbReference>
<feature type="disulfide bond" evidence="4">
    <location>
        <begin position="36"/>
        <end position="69"/>
    </location>
</feature>
<keyword evidence="2" id="KW-0964">Secreted</keyword>
<feature type="disulfide bond" evidence="4">
    <location>
        <begin position="40"/>
        <end position="74"/>
    </location>
</feature>
<keyword evidence="8" id="KW-1185">Reference proteome</keyword>
<evidence type="ECO:0000256" key="3">
    <source>
        <dbReference type="ARBA" id="ARBA00023157"/>
    </source>
</evidence>
<evidence type="ECO:0000259" key="6">
    <source>
        <dbReference type="PROSITE" id="PS50189"/>
    </source>
</evidence>